<dbReference type="Pfam" id="PF01088">
    <property type="entry name" value="Peptidase_C12"/>
    <property type="match status" value="1"/>
</dbReference>
<dbReference type="GO" id="GO:0005737">
    <property type="term" value="C:cytoplasm"/>
    <property type="evidence" value="ECO:0007669"/>
    <property type="project" value="TreeGrafter"/>
</dbReference>
<name>A0A178F4C3_TRIRU</name>
<proteinExistence type="inferred from homology"/>
<feature type="domain" description="UCH catalytic" evidence="9">
    <location>
        <begin position="17"/>
        <end position="261"/>
    </location>
</feature>
<reference evidence="10 11" key="1">
    <citation type="submission" date="2016-05" db="EMBL/GenBank/DDBJ databases">
        <title>Genome sequencing of Trichophyton rubrum CMCC(F)T1i isolated from hair.</title>
        <authorList>
            <person name="Zhan P."/>
            <person name="Tao Y."/>
            <person name="Liu W."/>
        </authorList>
    </citation>
    <scope>NUCLEOTIDE SEQUENCE [LARGE SCALE GENOMIC DNA]</scope>
    <source>
        <strain evidence="11">CMCC(F)T1i</strain>
    </source>
</reference>
<protein>
    <recommendedName>
        <fullName evidence="8">Ubiquitin carboxyl-terminal hydrolase</fullName>
        <ecNumber evidence="8">3.4.19.12</ecNumber>
    </recommendedName>
</protein>
<keyword evidence="5 8" id="KW-0378">Hydrolase</keyword>
<evidence type="ECO:0000256" key="3">
    <source>
        <dbReference type="ARBA" id="ARBA00022670"/>
    </source>
</evidence>
<evidence type="ECO:0000256" key="1">
    <source>
        <dbReference type="ARBA" id="ARBA00000707"/>
    </source>
</evidence>
<evidence type="ECO:0000256" key="2">
    <source>
        <dbReference type="ARBA" id="ARBA00009326"/>
    </source>
</evidence>
<comment type="caution">
    <text evidence="10">The sequence shown here is derived from an EMBL/GenBank/DDBJ whole genome shotgun (WGS) entry which is preliminary data.</text>
</comment>
<evidence type="ECO:0000256" key="8">
    <source>
        <dbReference type="RuleBase" id="RU361215"/>
    </source>
</evidence>
<evidence type="ECO:0000256" key="6">
    <source>
        <dbReference type="ARBA" id="ARBA00022807"/>
    </source>
</evidence>
<accession>A0A178F4C3</accession>
<dbReference type="VEuPathDB" id="FungiDB:TERG_07859"/>
<gene>
    <name evidence="10" type="ORF">A7C99_1596</name>
</gene>
<evidence type="ECO:0000313" key="11">
    <source>
        <dbReference type="Proteomes" id="UP000243015"/>
    </source>
</evidence>
<dbReference type="InterPro" id="IPR038765">
    <property type="entry name" value="Papain-like_cys_pep_sf"/>
</dbReference>
<dbReference type="Proteomes" id="UP000243015">
    <property type="component" value="Unassembled WGS sequence"/>
</dbReference>
<dbReference type="CDD" id="cd09616">
    <property type="entry name" value="Peptidase_C12_UCH_L1_L3"/>
    <property type="match status" value="1"/>
</dbReference>
<dbReference type="PRINTS" id="PR00707">
    <property type="entry name" value="UBCTHYDRLASE"/>
</dbReference>
<dbReference type="PROSITE" id="PS52048">
    <property type="entry name" value="UCH_DOMAIN"/>
    <property type="match status" value="1"/>
</dbReference>
<dbReference type="GO" id="GO:0006511">
    <property type="term" value="P:ubiquitin-dependent protein catabolic process"/>
    <property type="evidence" value="ECO:0007669"/>
    <property type="project" value="UniProtKB-UniRule"/>
</dbReference>
<evidence type="ECO:0000256" key="5">
    <source>
        <dbReference type="ARBA" id="ARBA00022801"/>
    </source>
</evidence>
<dbReference type="PANTHER" id="PTHR10589">
    <property type="entry name" value="UBIQUITIN CARBOXYL-TERMINAL HYDROLASE"/>
    <property type="match status" value="1"/>
</dbReference>
<dbReference type="Gene3D" id="3.40.532.10">
    <property type="entry name" value="Peptidase C12, ubiquitin carboxyl-terminal hydrolase"/>
    <property type="match status" value="1"/>
</dbReference>
<evidence type="ECO:0000259" key="9">
    <source>
        <dbReference type="PROSITE" id="PS52048"/>
    </source>
</evidence>
<evidence type="ECO:0000313" key="10">
    <source>
        <dbReference type="EMBL" id="OAL67181.1"/>
    </source>
</evidence>
<dbReference type="InterPro" id="IPR001578">
    <property type="entry name" value="Peptidase_C12_UCH"/>
</dbReference>
<organism evidence="10 11">
    <name type="scientific">Trichophyton rubrum</name>
    <name type="common">Athlete's foot fungus</name>
    <name type="synonym">Epidermophyton rubrum</name>
    <dbReference type="NCBI Taxonomy" id="5551"/>
    <lineage>
        <taxon>Eukaryota</taxon>
        <taxon>Fungi</taxon>
        <taxon>Dikarya</taxon>
        <taxon>Ascomycota</taxon>
        <taxon>Pezizomycotina</taxon>
        <taxon>Eurotiomycetes</taxon>
        <taxon>Eurotiomycetidae</taxon>
        <taxon>Onygenales</taxon>
        <taxon>Arthrodermataceae</taxon>
        <taxon>Trichophyton</taxon>
    </lineage>
</organism>
<keyword evidence="4 8" id="KW-0833">Ubl conjugation pathway</keyword>
<dbReference type="InterPro" id="IPR036959">
    <property type="entry name" value="Peptidase_C12_UCH_sf"/>
</dbReference>
<sequence>MAETDTAEIQYIDGVKTLVPLGTISTISAVSGVTNSQMSPVLASLASDLGFYDIYSIDDPDLMAFIPRPVYGLIFICPRDAYYRTRESMGTDNMPEYTGSGPDEPVLWFRQTIKNTCGLMALIHCISNGEAREYIPAGYELDQLFKTAVDLAPTERAQLLYDSPLLERAHRSAARRGDSTVPAPDDKCGFHYICFVKGSDGHLWDLEGGVKGPIDRGLLEEGQDGLSEKALELGVRTFLKHQSDTGKGVDVSGFSIVALAPSMD</sequence>
<keyword evidence="6 8" id="KW-0788">Thiol protease</keyword>
<dbReference type="PANTHER" id="PTHR10589:SF17">
    <property type="entry name" value="UBIQUITIN CARBOXYL-TERMINAL HYDROLASE"/>
    <property type="match status" value="1"/>
</dbReference>
<comment type="catalytic activity">
    <reaction evidence="1 8">
        <text>Thiol-dependent hydrolysis of ester, thioester, amide, peptide and isopeptide bonds formed by the C-terminal Gly of ubiquitin (a 76-residue protein attached to proteins as an intracellular targeting signal).</text>
        <dbReference type="EC" id="3.4.19.12"/>
    </reaction>
</comment>
<dbReference type="AlphaFoldDB" id="A0A178F4C3"/>
<comment type="similarity">
    <text evidence="2 7 8">Belongs to the peptidase C12 family.</text>
</comment>
<dbReference type="GO" id="GO:0004843">
    <property type="term" value="F:cysteine-type deubiquitinase activity"/>
    <property type="evidence" value="ECO:0007669"/>
    <property type="project" value="UniProtKB-EC"/>
</dbReference>
<evidence type="ECO:0000256" key="4">
    <source>
        <dbReference type="ARBA" id="ARBA00022786"/>
    </source>
</evidence>
<evidence type="ECO:0000256" key="7">
    <source>
        <dbReference type="PROSITE-ProRule" id="PRU01393"/>
    </source>
</evidence>
<dbReference type="SUPFAM" id="SSF54001">
    <property type="entry name" value="Cysteine proteinases"/>
    <property type="match status" value="1"/>
</dbReference>
<dbReference type="EC" id="3.4.19.12" evidence="8"/>
<dbReference type="GO" id="GO:0016579">
    <property type="term" value="P:protein deubiquitination"/>
    <property type="evidence" value="ECO:0007669"/>
    <property type="project" value="TreeGrafter"/>
</dbReference>
<comment type="caution">
    <text evidence="7">Lacks conserved residue(s) required for the propagation of feature annotation.</text>
</comment>
<dbReference type="EMBL" id="LHPM01000011">
    <property type="protein sequence ID" value="OAL67181.1"/>
    <property type="molecule type" value="Genomic_DNA"/>
</dbReference>
<keyword evidence="3 8" id="KW-0645">Protease</keyword>